<dbReference type="Proteomes" id="UP000655751">
    <property type="component" value="Unassembled WGS sequence"/>
</dbReference>
<dbReference type="SUPFAM" id="SSF52266">
    <property type="entry name" value="SGNH hydrolase"/>
    <property type="match status" value="1"/>
</dbReference>
<comment type="caution">
    <text evidence="2">The sequence shown here is derived from an EMBL/GenBank/DDBJ whole genome shotgun (WGS) entry which is preliminary data.</text>
</comment>
<name>A0A931IGD8_9NOCA</name>
<dbReference type="InterPro" id="IPR036514">
    <property type="entry name" value="SGNH_hydro_sf"/>
</dbReference>
<organism evidence="2 3">
    <name type="scientific">Nocardia bovistercoris</name>
    <dbReference type="NCBI Taxonomy" id="2785916"/>
    <lineage>
        <taxon>Bacteria</taxon>
        <taxon>Bacillati</taxon>
        <taxon>Actinomycetota</taxon>
        <taxon>Actinomycetes</taxon>
        <taxon>Mycobacteriales</taxon>
        <taxon>Nocardiaceae</taxon>
        <taxon>Nocardia</taxon>
    </lineage>
</organism>
<dbReference type="EMBL" id="JADMLG010000012">
    <property type="protein sequence ID" value="MBH0779911.1"/>
    <property type="molecule type" value="Genomic_DNA"/>
</dbReference>
<evidence type="ECO:0000313" key="3">
    <source>
        <dbReference type="Proteomes" id="UP000655751"/>
    </source>
</evidence>
<dbReference type="CDD" id="cd01832">
    <property type="entry name" value="SGNH_hydrolase_like_1"/>
    <property type="match status" value="1"/>
</dbReference>
<evidence type="ECO:0000259" key="1">
    <source>
        <dbReference type="Pfam" id="PF13472"/>
    </source>
</evidence>
<sequence length="247" mass="26911">MRPFTRYVALGDSRTVGVGDPDGAGGYRGWADRFAELLGALHPEVRYANLAVRDHRVAAIRSEQVDAALAHRPDLVTVLAGMNDIVRPRWNRAALAADLDVVFGRLIGSSATVVSFTVPDIGAIAPMARPLSTRIYAFNDEMRELADEHGVVLIDIESVEAIDDPAVWAEDRLHLDPLGHDLLARAVADTLRLPGADDSWRDRLPGPGDTARGGELRWAARHLLPRFGRAARDGAEAKRPDLLPVFP</sequence>
<keyword evidence="3" id="KW-1185">Reference proteome</keyword>
<dbReference type="InterPro" id="IPR013830">
    <property type="entry name" value="SGNH_hydro"/>
</dbReference>
<dbReference type="GO" id="GO:0016787">
    <property type="term" value="F:hydrolase activity"/>
    <property type="evidence" value="ECO:0007669"/>
    <property type="project" value="UniProtKB-KW"/>
</dbReference>
<dbReference type="Pfam" id="PF13472">
    <property type="entry name" value="Lipase_GDSL_2"/>
    <property type="match status" value="1"/>
</dbReference>
<evidence type="ECO:0000313" key="2">
    <source>
        <dbReference type="EMBL" id="MBH0779911.1"/>
    </source>
</evidence>
<dbReference type="PANTHER" id="PTHR43784:SF2">
    <property type="entry name" value="GDSL-LIKE LIPASE_ACYLHYDROLASE, PUTATIVE (AFU_ORTHOLOGUE AFUA_2G00820)-RELATED"/>
    <property type="match status" value="1"/>
</dbReference>
<dbReference type="PANTHER" id="PTHR43784">
    <property type="entry name" value="GDSL-LIKE LIPASE/ACYLHYDROLASE, PUTATIVE (AFU_ORTHOLOGUE AFUA_2G00820)-RELATED"/>
    <property type="match status" value="1"/>
</dbReference>
<proteinExistence type="predicted"/>
<reference evidence="2" key="1">
    <citation type="submission" date="2020-11" db="EMBL/GenBank/DDBJ databases">
        <title>Nocardia NEAU-351.nov., a novel actinomycete isolated from the cow dung.</title>
        <authorList>
            <person name="Zhang X."/>
        </authorList>
    </citation>
    <scope>NUCLEOTIDE SEQUENCE</scope>
    <source>
        <strain evidence="2">NEAU-351</strain>
    </source>
</reference>
<feature type="domain" description="SGNH hydrolase-type esterase" evidence="1">
    <location>
        <begin position="9"/>
        <end position="182"/>
    </location>
</feature>
<protein>
    <submittedName>
        <fullName evidence="2">SGNH/GDSL hydrolase family protein</fullName>
    </submittedName>
</protein>
<dbReference type="Gene3D" id="3.40.50.1110">
    <property type="entry name" value="SGNH hydrolase"/>
    <property type="match status" value="1"/>
</dbReference>
<dbReference type="InterPro" id="IPR053140">
    <property type="entry name" value="GDSL_Rv0518-like"/>
</dbReference>
<gene>
    <name evidence="2" type="ORF">IT779_26920</name>
</gene>
<accession>A0A931IGD8</accession>
<keyword evidence="2" id="KW-0378">Hydrolase</keyword>
<dbReference type="AlphaFoldDB" id="A0A931IGD8"/>